<dbReference type="InterPro" id="IPR015940">
    <property type="entry name" value="UBA"/>
</dbReference>
<dbReference type="Proteomes" id="UP000195402">
    <property type="component" value="Unassembled WGS sequence"/>
</dbReference>
<dbReference type="STRING" id="56857.A0A200PUW4"/>
<keyword evidence="3" id="KW-0251">Elongation factor</keyword>
<comment type="caution">
    <text evidence="3">The sequence shown here is derived from an EMBL/GenBank/DDBJ whole genome shotgun (WGS) entry which is preliminary data.</text>
</comment>
<dbReference type="OrthoDB" id="272778at2759"/>
<proteinExistence type="predicted"/>
<evidence type="ECO:0000313" key="4">
    <source>
        <dbReference type="Proteomes" id="UP000195402"/>
    </source>
</evidence>
<dbReference type="SUPFAM" id="SSF46934">
    <property type="entry name" value="UBA-like"/>
    <property type="match status" value="1"/>
</dbReference>
<dbReference type="SMART" id="SM00165">
    <property type="entry name" value="UBA"/>
    <property type="match status" value="1"/>
</dbReference>
<dbReference type="AlphaFoldDB" id="A0A200PUW4"/>
<reference evidence="3 4" key="1">
    <citation type="journal article" date="2017" name="Mol. Plant">
        <title>The Genome of Medicinal Plant Macleaya cordata Provides New Insights into Benzylisoquinoline Alkaloids Metabolism.</title>
        <authorList>
            <person name="Liu X."/>
            <person name="Liu Y."/>
            <person name="Huang P."/>
            <person name="Ma Y."/>
            <person name="Qing Z."/>
            <person name="Tang Q."/>
            <person name="Cao H."/>
            <person name="Cheng P."/>
            <person name="Zheng Y."/>
            <person name="Yuan Z."/>
            <person name="Zhou Y."/>
            <person name="Liu J."/>
            <person name="Tang Z."/>
            <person name="Zhuo Y."/>
            <person name="Zhang Y."/>
            <person name="Yu L."/>
            <person name="Huang J."/>
            <person name="Yang P."/>
            <person name="Peng Q."/>
            <person name="Zhang J."/>
            <person name="Jiang W."/>
            <person name="Zhang Z."/>
            <person name="Lin K."/>
            <person name="Ro D.K."/>
            <person name="Chen X."/>
            <person name="Xiong X."/>
            <person name="Shang Y."/>
            <person name="Huang S."/>
            <person name="Zeng J."/>
        </authorList>
    </citation>
    <scope>NUCLEOTIDE SEQUENCE [LARGE SCALE GENOMIC DNA]</scope>
    <source>
        <strain evidence="4">cv. BLH2017</strain>
        <tissue evidence="3">Root</tissue>
    </source>
</reference>
<organism evidence="3 4">
    <name type="scientific">Macleaya cordata</name>
    <name type="common">Five-seeded plume-poppy</name>
    <name type="synonym">Bocconia cordata</name>
    <dbReference type="NCBI Taxonomy" id="56857"/>
    <lineage>
        <taxon>Eukaryota</taxon>
        <taxon>Viridiplantae</taxon>
        <taxon>Streptophyta</taxon>
        <taxon>Embryophyta</taxon>
        <taxon>Tracheophyta</taxon>
        <taxon>Spermatophyta</taxon>
        <taxon>Magnoliopsida</taxon>
        <taxon>Ranunculales</taxon>
        <taxon>Papaveraceae</taxon>
        <taxon>Papaveroideae</taxon>
        <taxon>Macleaya</taxon>
    </lineage>
</organism>
<evidence type="ECO:0000313" key="3">
    <source>
        <dbReference type="EMBL" id="OVA02001.1"/>
    </source>
</evidence>
<evidence type="ECO:0000259" key="2">
    <source>
        <dbReference type="PROSITE" id="PS50030"/>
    </source>
</evidence>
<protein>
    <submittedName>
        <fullName evidence="3">Ubiquitin-associated domain/translation elongation factor EF-Ts</fullName>
    </submittedName>
</protein>
<accession>A0A200PUW4</accession>
<dbReference type="Gene3D" id="1.10.8.10">
    <property type="entry name" value="DNA helicase RuvA subunit, C-terminal domain"/>
    <property type="match status" value="1"/>
</dbReference>
<dbReference type="Pfam" id="PF00627">
    <property type="entry name" value="UBA"/>
    <property type="match status" value="1"/>
</dbReference>
<feature type="domain" description="UBA" evidence="2">
    <location>
        <begin position="155"/>
        <end position="195"/>
    </location>
</feature>
<dbReference type="EMBL" id="MVGT01004025">
    <property type="protein sequence ID" value="OVA02001.1"/>
    <property type="molecule type" value="Genomic_DNA"/>
</dbReference>
<gene>
    <name evidence="3" type="ORF">BVC80_1467g4</name>
</gene>
<keyword evidence="4" id="KW-1185">Reference proteome</keyword>
<feature type="region of interest" description="Disordered" evidence="1">
    <location>
        <begin position="135"/>
        <end position="154"/>
    </location>
</feature>
<name>A0A200PUW4_MACCD</name>
<dbReference type="PROSITE" id="PS50030">
    <property type="entry name" value="UBA"/>
    <property type="match status" value="1"/>
</dbReference>
<evidence type="ECO:0000256" key="1">
    <source>
        <dbReference type="SAM" id="MobiDB-lite"/>
    </source>
</evidence>
<dbReference type="InterPro" id="IPR009060">
    <property type="entry name" value="UBA-like_sf"/>
</dbReference>
<dbReference type="GO" id="GO:0003746">
    <property type="term" value="F:translation elongation factor activity"/>
    <property type="evidence" value="ECO:0007669"/>
    <property type="project" value="UniProtKB-KW"/>
</dbReference>
<dbReference type="InParanoid" id="A0A200PUW4"/>
<sequence length="198" mass="21510">MFITLLGVLEQNHLGSYIDEVCPTIDKLSGFQSHSAVDVAVHKIMYFDRMLGLVMHTTVCGGLLGVGGGLDDRMAYLMLLRWVSRITSLHAFVYLNEGRTFPGFVASFFSRLSWASTGGSSPTVSNRNVIGSVPSFGGREVQGNRPSAPPAFTMEPPEDSIATLVSMGFDRNTARQALIQARNDINTATNILLEAQSH</sequence>
<keyword evidence="3" id="KW-0648">Protein biosynthesis</keyword>